<evidence type="ECO:0000313" key="3">
    <source>
        <dbReference type="EMBL" id="KAJ1724357.1"/>
    </source>
</evidence>
<comment type="caution">
    <text evidence="3">The sequence shown here is derived from an EMBL/GenBank/DDBJ whole genome shotgun (WGS) entry which is preliminary data.</text>
</comment>
<protein>
    <recommendedName>
        <fullName evidence="2">Thioredoxin-like fold domain-containing protein</fullName>
    </recommendedName>
</protein>
<dbReference type="GO" id="GO:0004791">
    <property type="term" value="F:thioredoxin-disulfide reductase (NADPH) activity"/>
    <property type="evidence" value="ECO:0007669"/>
    <property type="project" value="TreeGrafter"/>
</dbReference>
<feature type="compositionally biased region" description="Polar residues" evidence="1">
    <location>
        <begin position="108"/>
        <end position="117"/>
    </location>
</feature>
<evidence type="ECO:0000256" key="1">
    <source>
        <dbReference type="SAM" id="MobiDB-lite"/>
    </source>
</evidence>
<keyword evidence="4" id="KW-1185">Reference proteome</keyword>
<evidence type="ECO:0000313" key="4">
    <source>
        <dbReference type="Proteomes" id="UP001149813"/>
    </source>
</evidence>
<feature type="region of interest" description="Disordered" evidence="1">
    <location>
        <begin position="54"/>
        <end position="162"/>
    </location>
</feature>
<dbReference type="AlphaFoldDB" id="A0A9W7Y4G7"/>
<dbReference type="Gene3D" id="3.40.30.10">
    <property type="entry name" value="Glutaredoxin"/>
    <property type="match status" value="1"/>
</dbReference>
<dbReference type="InterPro" id="IPR036249">
    <property type="entry name" value="Thioredoxin-like_sf"/>
</dbReference>
<dbReference type="SUPFAM" id="SSF52833">
    <property type="entry name" value="Thioredoxin-like"/>
    <property type="match status" value="1"/>
</dbReference>
<feature type="compositionally biased region" description="Polar residues" evidence="1">
    <location>
        <begin position="77"/>
        <end position="97"/>
    </location>
</feature>
<dbReference type="EMBL" id="JANBOJ010000034">
    <property type="protein sequence ID" value="KAJ1724357.1"/>
    <property type="molecule type" value="Genomic_DNA"/>
</dbReference>
<evidence type="ECO:0000259" key="2">
    <source>
        <dbReference type="Pfam" id="PF13905"/>
    </source>
</evidence>
<proteinExistence type="predicted"/>
<feature type="region of interest" description="Disordered" evidence="1">
    <location>
        <begin position="1"/>
        <end position="22"/>
    </location>
</feature>
<dbReference type="PANTHER" id="PTHR46472">
    <property type="entry name" value="NUCLEOREDOXIN"/>
    <property type="match status" value="1"/>
</dbReference>
<feature type="domain" description="Thioredoxin-like fold" evidence="2">
    <location>
        <begin position="319"/>
        <end position="407"/>
    </location>
</feature>
<dbReference type="PANTHER" id="PTHR46472:SF1">
    <property type="entry name" value="NUCLEOREDOXIN"/>
    <property type="match status" value="1"/>
</dbReference>
<dbReference type="Proteomes" id="UP001149813">
    <property type="component" value="Unassembled WGS sequence"/>
</dbReference>
<dbReference type="GO" id="GO:0005634">
    <property type="term" value="C:nucleus"/>
    <property type="evidence" value="ECO:0007669"/>
    <property type="project" value="TreeGrafter"/>
</dbReference>
<reference evidence="3" key="1">
    <citation type="submission" date="2022-07" db="EMBL/GenBank/DDBJ databases">
        <title>Phylogenomic reconstructions and comparative analyses of Kickxellomycotina fungi.</title>
        <authorList>
            <person name="Reynolds N.K."/>
            <person name="Stajich J.E."/>
            <person name="Barry K."/>
            <person name="Grigoriev I.V."/>
            <person name="Crous P."/>
            <person name="Smith M.E."/>
        </authorList>
    </citation>
    <scope>NUCLEOTIDE SEQUENCE</scope>
    <source>
        <strain evidence="3">NBRC 32514</strain>
    </source>
</reference>
<sequence length="448" mass="49477">MVVPTIIKVSEPHSLREASPTMEQMQEMPLLPLTPTSPGSGDVFGGGRQRTIQLGRTSGDTKPSPLPWLQDKGAHGSHQQLTPACLSASPTGSQSQRLRLPKRRMGSTERSNSSATVVDTIELDTASPLTYPVFNTGRRSHSRQTSDQHTLDMSGSRDGRSSFNSLTETIKEEAFPFMPDSEPEPRSRGTRSMSMVRGHIALSASSRTSLTHRLSQSIHQVVGPRNSTSPTLPIATRPRFHSTAWSTRSYVSHRQTPSVNLDTYDEGSAELTIRLSMDASQSRSYRMLLEGDSVISDLCVLEDEHQRTISAVQAGFGRKLIGLYFAATWSADCDEFSPVLQGLSSANRDDLVIVHVSVDNHPADMARLMAGSGWLSVPWTDRKLRQDLIERMGVSIAELPKLVIIDGTTHHIVSASGKLDVERRPLTCVREWKKNRAGLSWWNKSKTW</sequence>
<accession>A0A9W7Y4G7</accession>
<dbReference type="Pfam" id="PF13905">
    <property type="entry name" value="Thioredoxin_8"/>
    <property type="match status" value="1"/>
</dbReference>
<name>A0A9W7Y4G7_9FUNG</name>
<dbReference type="GO" id="GO:0031397">
    <property type="term" value="P:negative regulation of protein ubiquitination"/>
    <property type="evidence" value="ECO:0007669"/>
    <property type="project" value="TreeGrafter"/>
</dbReference>
<feature type="compositionally biased region" description="Basic and acidic residues" evidence="1">
    <location>
        <begin position="144"/>
        <end position="160"/>
    </location>
</feature>
<gene>
    <name evidence="3" type="ORF">LPJ53_001372</name>
</gene>
<dbReference type="OrthoDB" id="409136at2759"/>
<organism evidence="3 4">
    <name type="scientific">Coemansia erecta</name>
    <dbReference type="NCBI Taxonomy" id="147472"/>
    <lineage>
        <taxon>Eukaryota</taxon>
        <taxon>Fungi</taxon>
        <taxon>Fungi incertae sedis</taxon>
        <taxon>Zoopagomycota</taxon>
        <taxon>Kickxellomycotina</taxon>
        <taxon>Kickxellomycetes</taxon>
        <taxon>Kickxellales</taxon>
        <taxon>Kickxellaceae</taxon>
        <taxon>Coemansia</taxon>
    </lineage>
</organism>
<dbReference type="InterPro" id="IPR012336">
    <property type="entry name" value="Thioredoxin-like_fold"/>
</dbReference>